<sequence>MSERIEISTIVDAPIEAAWAAFTDEDAIQAWNHASDDWHCPLASNDLREGGEFSYTMEEVDGDESFEFAGTYTTVVDHRLIEYTLDDGRSVSVTFETQADGTTLVQQSFDPDEEEPTDPQRAGWQAILDNFAEYAEKDAQ</sequence>
<dbReference type="Pfam" id="PF08327">
    <property type="entry name" value="AHSA1"/>
    <property type="match status" value="1"/>
</dbReference>
<accession>A0A1Q2CDN8</accession>
<proteinExistence type="inferred from homology"/>
<evidence type="ECO:0000313" key="4">
    <source>
        <dbReference type="Proteomes" id="UP000188324"/>
    </source>
</evidence>
<feature type="domain" description="Activator of Hsp90 ATPase homologue 1/2-like C-terminal" evidence="2">
    <location>
        <begin position="12"/>
        <end position="136"/>
    </location>
</feature>
<comment type="similarity">
    <text evidence="1">Belongs to the AHA1 family.</text>
</comment>
<evidence type="ECO:0000256" key="1">
    <source>
        <dbReference type="ARBA" id="ARBA00006817"/>
    </source>
</evidence>
<evidence type="ECO:0000259" key="2">
    <source>
        <dbReference type="Pfam" id="PF08327"/>
    </source>
</evidence>
<dbReference type="EMBL" id="CP019605">
    <property type="protein sequence ID" value="AQP44224.1"/>
    <property type="molecule type" value="Genomic_DNA"/>
</dbReference>
<reference evidence="3 4" key="1">
    <citation type="journal article" date="2016" name="Int. J. Syst. Evol. Microbiol.">
        <title>Tessaracoccus flavus sp. nov., isolated from the drainage system of a lindane-producing factory.</title>
        <authorList>
            <person name="Kumari R."/>
            <person name="Singh P."/>
            <person name="Schumann P."/>
            <person name="Lal R."/>
        </authorList>
    </citation>
    <scope>NUCLEOTIDE SEQUENCE [LARGE SCALE GENOMIC DNA]</scope>
    <source>
        <strain evidence="3 4">RP1T</strain>
    </source>
</reference>
<evidence type="ECO:0000313" key="3">
    <source>
        <dbReference type="EMBL" id="AQP44224.1"/>
    </source>
</evidence>
<dbReference type="InterPro" id="IPR023393">
    <property type="entry name" value="START-like_dom_sf"/>
</dbReference>
<gene>
    <name evidence="3" type="ORF">RPIT_04850</name>
</gene>
<dbReference type="Proteomes" id="UP000188324">
    <property type="component" value="Chromosome"/>
</dbReference>
<dbReference type="Gene3D" id="3.30.530.20">
    <property type="match status" value="1"/>
</dbReference>
<keyword evidence="4" id="KW-1185">Reference proteome</keyword>
<dbReference type="OrthoDB" id="3365660at2"/>
<dbReference type="STRING" id="1610493.RPIT_04850"/>
<protein>
    <recommendedName>
        <fullName evidence="2">Activator of Hsp90 ATPase homologue 1/2-like C-terminal domain-containing protein</fullName>
    </recommendedName>
</protein>
<dbReference type="KEGG" id="tfl:RPIT_04850"/>
<dbReference type="InterPro" id="IPR013538">
    <property type="entry name" value="ASHA1/2-like_C"/>
</dbReference>
<dbReference type="SUPFAM" id="SSF55961">
    <property type="entry name" value="Bet v1-like"/>
    <property type="match status" value="1"/>
</dbReference>
<organism evidence="3 4">
    <name type="scientific">Tessaracoccus flavus</name>
    <dbReference type="NCBI Taxonomy" id="1610493"/>
    <lineage>
        <taxon>Bacteria</taxon>
        <taxon>Bacillati</taxon>
        <taxon>Actinomycetota</taxon>
        <taxon>Actinomycetes</taxon>
        <taxon>Propionibacteriales</taxon>
        <taxon>Propionibacteriaceae</taxon>
        <taxon>Tessaracoccus</taxon>
    </lineage>
</organism>
<name>A0A1Q2CDN8_9ACTN</name>
<dbReference type="AlphaFoldDB" id="A0A1Q2CDN8"/>
<dbReference type="RefSeq" id="WP_077341164.1">
    <property type="nucleotide sequence ID" value="NZ_CP019605.1"/>
</dbReference>